<feature type="compositionally biased region" description="Low complexity" evidence="1">
    <location>
        <begin position="9"/>
        <end position="20"/>
    </location>
</feature>
<name>A0A937FFF8_9CLOT</name>
<proteinExistence type="predicted"/>
<dbReference type="RefSeq" id="WP_202767735.1">
    <property type="nucleotide sequence ID" value="NZ_JAESWA010000022.1"/>
</dbReference>
<dbReference type="EMBL" id="JAESWA010000022">
    <property type="protein sequence ID" value="MBL4932374.1"/>
    <property type="molecule type" value="Genomic_DNA"/>
</dbReference>
<dbReference type="Gene3D" id="2.180.10.10">
    <property type="entry name" value="RHS repeat-associated core"/>
    <property type="match status" value="1"/>
</dbReference>
<sequence>MTATDSKGNTTTNTYDPNTDSLKTTSKTVDGKVITNSYQYLNDRIDTITHNGFNYKFSYDSVGRNTGVNVGTQKLITNAYDPVTGNLTKSTYGNGKVVENLYDDLDRITSKKANGLEIAHYSYDSNGSLGLLEDRVNNVTYKYTYDLADRLAKVTDSKGNVFRNDFDVDNNVSKQTSIINSNTNSTGYNYDKDNRIDTITLNSESENVKYHYDTLGRNDSRTIAFGNGKTYLTSYGFKAGANGSQSTRVESVNNNGSTINYTYDKNGNIETISQGTTLLQKFYYNELSELIREDNKALNKTIAYSYDAGEI</sequence>
<gene>
    <name evidence="2" type="ORF">JK634_11195</name>
</gene>
<dbReference type="Proteomes" id="UP000623681">
    <property type="component" value="Unassembled WGS sequence"/>
</dbReference>
<dbReference type="AlphaFoldDB" id="A0A937FFF8"/>
<dbReference type="NCBIfam" id="TIGR01643">
    <property type="entry name" value="YD_repeat_2x"/>
    <property type="match status" value="1"/>
</dbReference>
<reference evidence="2" key="1">
    <citation type="submission" date="2021-01" db="EMBL/GenBank/DDBJ databases">
        <title>Genome public.</title>
        <authorList>
            <person name="Liu C."/>
            <person name="Sun Q."/>
        </authorList>
    </citation>
    <scope>NUCLEOTIDE SEQUENCE</scope>
    <source>
        <strain evidence="2">YIM B02565</strain>
    </source>
</reference>
<protein>
    <recommendedName>
        <fullName evidence="4">RHS repeat protein</fullName>
    </recommendedName>
</protein>
<evidence type="ECO:0000313" key="2">
    <source>
        <dbReference type="EMBL" id="MBL4932374.1"/>
    </source>
</evidence>
<feature type="region of interest" description="Disordered" evidence="1">
    <location>
        <begin position="1"/>
        <end position="25"/>
    </location>
</feature>
<organism evidence="2 3">
    <name type="scientific">Clostridium paridis</name>
    <dbReference type="NCBI Taxonomy" id="2803863"/>
    <lineage>
        <taxon>Bacteria</taxon>
        <taxon>Bacillati</taxon>
        <taxon>Bacillota</taxon>
        <taxon>Clostridia</taxon>
        <taxon>Eubacteriales</taxon>
        <taxon>Clostridiaceae</taxon>
        <taxon>Clostridium</taxon>
    </lineage>
</organism>
<evidence type="ECO:0000313" key="3">
    <source>
        <dbReference type="Proteomes" id="UP000623681"/>
    </source>
</evidence>
<accession>A0A937FFF8</accession>
<evidence type="ECO:0008006" key="4">
    <source>
        <dbReference type="Google" id="ProtNLM"/>
    </source>
</evidence>
<keyword evidence="3" id="KW-1185">Reference proteome</keyword>
<evidence type="ECO:0000256" key="1">
    <source>
        <dbReference type="SAM" id="MobiDB-lite"/>
    </source>
</evidence>
<comment type="caution">
    <text evidence="2">The sequence shown here is derived from an EMBL/GenBank/DDBJ whole genome shotgun (WGS) entry which is preliminary data.</text>
</comment>
<dbReference type="InterPro" id="IPR006530">
    <property type="entry name" value="YD"/>
</dbReference>